<dbReference type="GO" id="GO:0034707">
    <property type="term" value="C:chloride channel complex"/>
    <property type="evidence" value="ECO:0007669"/>
    <property type="project" value="UniProtKB-KW"/>
</dbReference>
<evidence type="ECO:0000313" key="8">
    <source>
        <dbReference type="WBParaSite" id="PSAMB.scaffold343size55727.g4806.t1"/>
    </source>
</evidence>
<dbReference type="GO" id="GO:0005886">
    <property type="term" value="C:plasma membrane"/>
    <property type="evidence" value="ECO:0007669"/>
    <property type="project" value="UniProtKB-SubCell"/>
</dbReference>
<dbReference type="AlphaFoldDB" id="A0A914WA62"/>
<comment type="subcellular location">
    <subcellularLocation>
        <location evidence="6">Cell membrane</location>
        <topology evidence="6">Multi-pass membrane protein</topology>
    </subcellularLocation>
    <subcellularLocation>
        <location evidence="1">Membrane</location>
    </subcellularLocation>
</comment>
<proteinExistence type="inferred from homology"/>
<feature type="transmembrane region" description="Helical" evidence="6">
    <location>
        <begin position="75"/>
        <end position="94"/>
    </location>
</feature>
<protein>
    <recommendedName>
        <fullName evidence="6">Bestrophin homolog</fullName>
    </recommendedName>
</protein>
<evidence type="ECO:0000313" key="7">
    <source>
        <dbReference type="Proteomes" id="UP000887566"/>
    </source>
</evidence>
<name>A0A914WA62_9BILA</name>
<keyword evidence="6" id="KW-0868">Chloride</keyword>
<keyword evidence="6" id="KW-0813">Transport</keyword>
<evidence type="ECO:0000256" key="1">
    <source>
        <dbReference type="ARBA" id="ARBA00004370"/>
    </source>
</evidence>
<keyword evidence="6" id="KW-0869">Chloride channel</keyword>
<dbReference type="PANTHER" id="PTHR10736">
    <property type="entry name" value="BESTROPHIN"/>
    <property type="match status" value="1"/>
</dbReference>
<comment type="similarity">
    <text evidence="5 6">Belongs to the anion channel-forming bestrophin (TC 1.A.46) family. Calcium-sensitive chloride channel subfamily.</text>
</comment>
<comment type="function">
    <text evidence="6">Forms chloride channels.</text>
</comment>
<keyword evidence="6" id="KW-0406">Ion transport</keyword>
<reference evidence="8" key="1">
    <citation type="submission" date="2022-11" db="UniProtKB">
        <authorList>
            <consortium name="WormBaseParasite"/>
        </authorList>
    </citation>
    <scope>IDENTIFICATION</scope>
</reference>
<evidence type="ECO:0000256" key="3">
    <source>
        <dbReference type="ARBA" id="ARBA00022989"/>
    </source>
</evidence>
<sequence length="507" mass="58760">MTVRYTLDVSTTKFSSFARLLLRWRGSLWKSIYKDLLVWLFFYFLLSAIYRYALEDEQKEIFGNVTYYCYKNTDFIPLTFILGFFVNLVVRRWWEMLKNIGWVDNTSLYIAVYLEGTDDKARMIRRNIVRYMVLVQAMVFRDISVPIRRRFPTLETLQVLDTNAMGNDAGQTSAARRPYYRKTVRCYFLICLMGRQFVTETPHDAVNSPIDIYIPVLTISQFVFYFGWLKVAEALLNPLGEDDDDFEMNYFLDKNLQAALTIVDYTEDRQPTLEKDVFWSEPFPEPLYSAESLNCSNINPYVGSATEMHLSKESDVIMMPRMHEESIDVGEKEKPARRPIVVRSLSTISRTQRDPASYTQSTKRRVSLMSNHVRGHLQRQKTVSSVTIENGELPLSPEFTSDSLSDYNSVFKDPAPMTISVTDALEKDKMDSLPNSPTTNCGEKEMGSLQKISISQLHQLSFDKQPMERLILTELTDVAEEDDVFAEENVQHKQYENVIINKLTNCP</sequence>
<keyword evidence="6" id="KW-0407">Ion channel</keyword>
<keyword evidence="4 6" id="KW-0472">Membrane</keyword>
<dbReference type="PANTHER" id="PTHR10736:SF0">
    <property type="entry name" value="BESTROPHIN HOMOLOG"/>
    <property type="match status" value="1"/>
</dbReference>
<accession>A0A914WA62</accession>
<feature type="transmembrane region" description="Helical" evidence="6">
    <location>
        <begin position="36"/>
        <end position="54"/>
    </location>
</feature>
<keyword evidence="3 6" id="KW-1133">Transmembrane helix</keyword>
<keyword evidence="6" id="KW-1003">Cell membrane</keyword>
<dbReference type="WBParaSite" id="PSAMB.scaffold343size55727.g4806.t1">
    <property type="protein sequence ID" value="PSAMB.scaffold343size55727.g4806.t1"/>
    <property type="gene ID" value="PSAMB.scaffold343size55727.g4806"/>
</dbReference>
<dbReference type="InterPro" id="IPR000615">
    <property type="entry name" value="Bestrophin"/>
</dbReference>
<dbReference type="InterPro" id="IPR021134">
    <property type="entry name" value="Bestrophin-like"/>
</dbReference>
<dbReference type="GO" id="GO:0005254">
    <property type="term" value="F:chloride channel activity"/>
    <property type="evidence" value="ECO:0007669"/>
    <property type="project" value="UniProtKB-KW"/>
</dbReference>
<evidence type="ECO:0000256" key="5">
    <source>
        <dbReference type="ARBA" id="ARBA00034769"/>
    </source>
</evidence>
<keyword evidence="2 6" id="KW-0812">Transmembrane</keyword>
<evidence type="ECO:0000256" key="6">
    <source>
        <dbReference type="RuleBase" id="RU363126"/>
    </source>
</evidence>
<keyword evidence="7" id="KW-1185">Reference proteome</keyword>
<evidence type="ECO:0000256" key="2">
    <source>
        <dbReference type="ARBA" id="ARBA00022692"/>
    </source>
</evidence>
<organism evidence="7 8">
    <name type="scientific">Plectus sambesii</name>
    <dbReference type="NCBI Taxonomy" id="2011161"/>
    <lineage>
        <taxon>Eukaryota</taxon>
        <taxon>Metazoa</taxon>
        <taxon>Ecdysozoa</taxon>
        <taxon>Nematoda</taxon>
        <taxon>Chromadorea</taxon>
        <taxon>Plectida</taxon>
        <taxon>Plectina</taxon>
        <taxon>Plectoidea</taxon>
        <taxon>Plectidae</taxon>
        <taxon>Plectus</taxon>
    </lineage>
</organism>
<dbReference type="Pfam" id="PF01062">
    <property type="entry name" value="Bestrophin"/>
    <property type="match status" value="2"/>
</dbReference>
<evidence type="ECO:0000256" key="4">
    <source>
        <dbReference type="ARBA" id="ARBA00023136"/>
    </source>
</evidence>
<dbReference type="Proteomes" id="UP000887566">
    <property type="component" value="Unplaced"/>
</dbReference>